<evidence type="ECO:0000256" key="1">
    <source>
        <dbReference type="ARBA" id="ARBA00022729"/>
    </source>
</evidence>
<dbReference type="InterPro" id="IPR041792">
    <property type="entry name" value="MPP_PAP"/>
</dbReference>
<evidence type="ECO:0000256" key="4">
    <source>
        <dbReference type="RuleBase" id="RU361203"/>
    </source>
</evidence>
<dbReference type="GO" id="GO:0003993">
    <property type="term" value="F:acid phosphatase activity"/>
    <property type="evidence" value="ECO:0007669"/>
    <property type="project" value="UniProtKB-EC"/>
</dbReference>
<dbReference type="InParanoid" id="K3WGC0"/>
<dbReference type="Pfam" id="PF16656">
    <property type="entry name" value="Pur_ac_phosph_N"/>
    <property type="match status" value="1"/>
</dbReference>
<evidence type="ECO:0000256" key="2">
    <source>
        <dbReference type="ARBA" id="ARBA00022801"/>
    </source>
</evidence>
<keyword evidence="3" id="KW-0325">Glycoprotein</keyword>
<dbReference type="AlphaFoldDB" id="K3WGC0"/>
<dbReference type="VEuPathDB" id="FungiDB:PYU1_G004001"/>
<evidence type="ECO:0000313" key="9">
    <source>
        <dbReference type="Proteomes" id="UP000019132"/>
    </source>
</evidence>
<comment type="similarity">
    <text evidence="4">Belongs to the metallophosphoesterase superfamily. Purple acid phosphatase family.</text>
</comment>
<dbReference type="Pfam" id="PF14008">
    <property type="entry name" value="Metallophos_C"/>
    <property type="match status" value="1"/>
</dbReference>
<feature type="domain" description="Purple acid phosphatase N-terminal" evidence="7">
    <location>
        <begin position="66"/>
        <end position="160"/>
    </location>
</feature>
<dbReference type="InterPro" id="IPR039331">
    <property type="entry name" value="PAPs-like"/>
</dbReference>
<feature type="chain" id="PRO_5005137473" description="Purple acid phosphatase" evidence="4">
    <location>
        <begin position="22"/>
        <end position="450"/>
    </location>
</feature>
<proteinExistence type="inferred from homology"/>
<dbReference type="PANTHER" id="PTHR22953:SF153">
    <property type="entry name" value="PURPLE ACID PHOSPHATASE"/>
    <property type="match status" value="1"/>
</dbReference>
<dbReference type="Pfam" id="PF00149">
    <property type="entry name" value="Metallophos"/>
    <property type="match status" value="1"/>
</dbReference>
<name>K3WGC0_GLOUD</name>
<evidence type="ECO:0000259" key="6">
    <source>
        <dbReference type="Pfam" id="PF14008"/>
    </source>
</evidence>
<dbReference type="PANTHER" id="PTHR22953">
    <property type="entry name" value="ACID PHOSPHATASE RELATED"/>
    <property type="match status" value="1"/>
</dbReference>
<accession>K3WGC0</accession>
<keyword evidence="1 4" id="KW-0732">Signal</keyword>
<dbReference type="InterPro" id="IPR029052">
    <property type="entry name" value="Metallo-depent_PP-like"/>
</dbReference>
<dbReference type="EC" id="3.1.3.2" evidence="4"/>
<feature type="signal peptide" evidence="4">
    <location>
        <begin position="1"/>
        <end position="21"/>
    </location>
</feature>
<dbReference type="InterPro" id="IPR008963">
    <property type="entry name" value="Purple_acid_Pase-like_N"/>
</dbReference>
<dbReference type="eggNOG" id="KOG1378">
    <property type="taxonomic scope" value="Eukaryota"/>
</dbReference>
<keyword evidence="2 4" id="KW-0378">Hydrolase</keyword>
<comment type="catalytic activity">
    <reaction evidence="4">
        <text>a phosphate monoester + H2O = an alcohol + phosphate</text>
        <dbReference type="Rhea" id="RHEA:15017"/>
        <dbReference type="ChEBI" id="CHEBI:15377"/>
        <dbReference type="ChEBI" id="CHEBI:30879"/>
        <dbReference type="ChEBI" id="CHEBI:43474"/>
        <dbReference type="ChEBI" id="CHEBI:67140"/>
        <dbReference type="EC" id="3.1.3.2"/>
    </reaction>
</comment>
<feature type="domain" description="Purple acid phosphatase C-terminal" evidence="6">
    <location>
        <begin position="361"/>
        <end position="416"/>
    </location>
</feature>
<reference evidence="8" key="3">
    <citation type="submission" date="2015-02" db="UniProtKB">
        <authorList>
            <consortium name="EnsemblProtists"/>
        </authorList>
    </citation>
    <scope>IDENTIFICATION</scope>
    <source>
        <strain evidence="8">DAOM BR144</strain>
    </source>
</reference>
<reference evidence="9" key="2">
    <citation type="submission" date="2010-04" db="EMBL/GenBank/DDBJ databases">
        <authorList>
            <person name="Buell R."/>
            <person name="Hamilton J."/>
            <person name="Hostetler J."/>
        </authorList>
    </citation>
    <scope>NUCLEOTIDE SEQUENCE [LARGE SCALE GENOMIC DNA]</scope>
    <source>
        <strain evidence="9">DAOM:BR144</strain>
    </source>
</reference>
<dbReference type="STRING" id="431595.K3WGC0"/>
<dbReference type="SUPFAM" id="SSF56300">
    <property type="entry name" value="Metallo-dependent phosphatases"/>
    <property type="match status" value="1"/>
</dbReference>
<dbReference type="EnsemblProtists" id="PYU1_T004011">
    <property type="protein sequence ID" value="PYU1_T004011"/>
    <property type="gene ID" value="PYU1_G004001"/>
</dbReference>
<evidence type="ECO:0000313" key="8">
    <source>
        <dbReference type="EnsemblProtists" id="PYU1_T004011"/>
    </source>
</evidence>
<dbReference type="OMA" id="DQYRWLA"/>
<dbReference type="GO" id="GO:0046872">
    <property type="term" value="F:metal ion binding"/>
    <property type="evidence" value="ECO:0007669"/>
    <property type="project" value="InterPro"/>
</dbReference>
<dbReference type="Gene3D" id="3.60.21.10">
    <property type="match status" value="1"/>
</dbReference>
<organism evidence="8 9">
    <name type="scientific">Globisporangium ultimum (strain ATCC 200006 / CBS 805.95 / DAOM BR144)</name>
    <name type="common">Pythium ultimum</name>
    <dbReference type="NCBI Taxonomy" id="431595"/>
    <lineage>
        <taxon>Eukaryota</taxon>
        <taxon>Sar</taxon>
        <taxon>Stramenopiles</taxon>
        <taxon>Oomycota</taxon>
        <taxon>Peronosporomycetes</taxon>
        <taxon>Pythiales</taxon>
        <taxon>Pythiaceae</taxon>
        <taxon>Globisporangium</taxon>
    </lineage>
</organism>
<dbReference type="Proteomes" id="UP000019132">
    <property type="component" value="Unassembled WGS sequence"/>
</dbReference>
<evidence type="ECO:0000256" key="3">
    <source>
        <dbReference type="ARBA" id="ARBA00023180"/>
    </source>
</evidence>
<dbReference type="EMBL" id="GL376567">
    <property type="status" value="NOT_ANNOTATED_CDS"/>
    <property type="molecule type" value="Genomic_DNA"/>
</dbReference>
<dbReference type="InterPro" id="IPR025733">
    <property type="entry name" value="PAPs_C"/>
</dbReference>
<dbReference type="InterPro" id="IPR004843">
    <property type="entry name" value="Calcineurin-like_PHP"/>
</dbReference>
<evidence type="ECO:0000259" key="5">
    <source>
        <dbReference type="Pfam" id="PF00149"/>
    </source>
</evidence>
<dbReference type="SUPFAM" id="SSF49363">
    <property type="entry name" value="Purple acid phosphatase, N-terminal domain"/>
    <property type="match status" value="1"/>
</dbReference>
<reference evidence="9" key="1">
    <citation type="journal article" date="2010" name="Genome Biol.">
        <title>Genome sequence of the necrotrophic plant pathogen Pythium ultimum reveals original pathogenicity mechanisms and effector repertoire.</title>
        <authorList>
            <person name="Levesque C.A."/>
            <person name="Brouwer H."/>
            <person name="Cano L."/>
            <person name="Hamilton J.P."/>
            <person name="Holt C."/>
            <person name="Huitema E."/>
            <person name="Raffaele S."/>
            <person name="Robideau G.P."/>
            <person name="Thines M."/>
            <person name="Win J."/>
            <person name="Zerillo M.M."/>
            <person name="Beakes G.W."/>
            <person name="Boore J.L."/>
            <person name="Busam D."/>
            <person name="Dumas B."/>
            <person name="Ferriera S."/>
            <person name="Fuerstenberg S.I."/>
            <person name="Gachon C.M."/>
            <person name="Gaulin E."/>
            <person name="Govers F."/>
            <person name="Grenville-Briggs L."/>
            <person name="Horner N."/>
            <person name="Hostetler J."/>
            <person name="Jiang R.H."/>
            <person name="Johnson J."/>
            <person name="Krajaejun T."/>
            <person name="Lin H."/>
            <person name="Meijer H.J."/>
            <person name="Moore B."/>
            <person name="Morris P."/>
            <person name="Phuntmart V."/>
            <person name="Puiu D."/>
            <person name="Shetty J."/>
            <person name="Stajich J.E."/>
            <person name="Tripathy S."/>
            <person name="Wawra S."/>
            <person name="van West P."/>
            <person name="Whitty B.R."/>
            <person name="Coutinho P.M."/>
            <person name="Henrissat B."/>
            <person name="Martin F."/>
            <person name="Thomas P.D."/>
            <person name="Tyler B.M."/>
            <person name="De Vries R.P."/>
            <person name="Kamoun S."/>
            <person name="Yandell M."/>
            <person name="Tisserat N."/>
            <person name="Buell C.R."/>
        </authorList>
    </citation>
    <scope>NUCLEOTIDE SEQUENCE</scope>
    <source>
        <strain evidence="9">DAOM:BR144</strain>
    </source>
</reference>
<evidence type="ECO:0000259" key="7">
    <source>
        <dbReference type="Pfam" id="PF16656"/>
    </source>
</evidence>
<dbReference type="InterPro" id="IPR015914">
    <property type="entry name" value="PAPs_N"/>
</dbReference>
<dbReference type="HOGENOM" id="CLU_013387_0_2_1"/>
<feature type="domain" description="Calcineurin-like phosphoesterase" evidence="5">
    <location>
        <begin position="171"/>
        <end position="331"/>
    </location>
</feature>
<dbReference type="CDD" id="cd00839">
    <property type="entry name" value="MPP_PAPs"/>
    <property type="match status" value="1"/>
</dbReference>
<sequence length="450" mass="50126">MLALVLAGGVSLLLWLGWTTAFDNFASSNSSTLFTAKKSSPEAIAPTSSAPTQVHVALADQTNHQQIISENTAQQLGITVSWATSTQTKTSSVKFGLDPVKLTSIMYATNLSMQYEFCNYKSPWFQHVTIPGNSLAPSTTYYYQCGDDEDGWSDVSSFVTPVAVGSRMPITIGVIGDLGQTMYSEQTLRHLKSRTGMSAIVHAGDLSYADSNETRWDRWENLVQPLAAKMPWMISVENHEKERPCQKDVDPFVAYQVRFRTPFNPNDMLQRANLYYAFRVGMVHLIVVTPYVPFDASSPQYKWLEAELARVDRSVTPWVCVLMHGPWYNSNTAHQGMEPHATCTRMSARTPVFEGEVRKDGIIYVVLGGGGNREGLASKFIEPQPKWSAFRKAHYGLGIFKAVDATHGIIESYENQDVGDASLQDSAWITTTSFRVATDRIDEQENQRSD</sequence>
<keyword evidence="9" id="KW-1185">Reference proteome</keyword>
<protein>
    <recommendedName>
        <fullName evidence="4">Purple acid phosphatase</fullName>
        <ecNumber evidence="4">3.1.3.2</ecNumber>
    </recommendedName>
</protein>
<dbReference type="Gene3D" id="2.60.40.380">
    <property type="entry name" value="Purple acid phosphatase-like, N-terminal"/>
    <property type="match status" value="1"/>
</dbReference>